<dbReference type="RefSeq" id="XP_012944411.2">
    <property type="nucleotide sequence ID" value="XM_013088957.2"/>
</dbReference>
<keyword evidence="1" id="KW-1133">Transmembrane helix</keyword>
<evidence type="ECO:0000256" key="1">
    <source>
        <dbReference type="SAM" id="Phobius"/>
    </source>
</evidence>
<keyword evidence="1" id="KW-0812">Transmembrane</keyword>
<dbReference type="Proteomes" id="UP000694888">
    <property type="component" value="Unplaced"/>
</dbReference>
<name>A0ABM1ABA6_APLCA</name>
<evidence type="ECO:0000313" key="2">
    <source>
        <dbReference type="Proteomes" id="UP000694888"/>
    </source>
</evidence>
<proteinExistence type="predicted"/>
<feature type="non-terminal residue" evidence="3">
    <location>
        <position position="140"/>
    </location>
</feature>
<dbReference type="GeneID" id="106013384"/>
<feature type="transmembrane region" description="Helical" evidence="1">
    <location>
        <begin position="38"/>
        <end position="65"/>
    </location>
</feature>
<sequence length="140" mass="15666">MNSTLKLNNITQTLNVAIKTTLFDKYTEYPDAYDIERVWYYLVGVAGTVVGAMGVVFNGLSLGVWTSSEMRTNSGLYMIMLAVYDMTFLLLNTTFVSAEYFYFGLTGSSKWFNVYVRPSMPVVDSVMNVALTCSVYTTIA</sequence>
<evidence type="ECO:0000313" key="3">
    <source>
        <dbReference type="RefSeq" id="XP_012944411.2"/>
    </source>
</evidence>
<protein>
    <submittedName>
        <fullName evidence="3">Uncharacterized protein LOC106013384</fullName>
    </submittedName>
</protein>
<reference evidence="3" key="1">
    <citation type="submission" date="2025-08" db="UniProtKB">
        <authorList>
            <consortium name="RefSeq"/>
        </authorList>
    </citation>
    <scope>IDENTIFICATION</scope>
</reference>
<accession>A0ABM1ABA6</accession>
<keyword evidence="2" id="KW-1185">Reference proteome</keyword>
<keyword evidence="1" id="KW-0472">Membrane</keyword>
<dbReference type="SUPFAM" id="SSF81321">
    <property type="entry name" value="Family A G protein-coupled receptor-like"/>
    <property type="match status" value="1"/>
</dbReference>
<organism evidence="2 3">
    <name type="scientific">Aplysia californica</name>
    <name type="common">California sea hare</name>
    <dbReference type="NCBI Taxonomy" id="6500"/>
    <lineage>
        <taxon>Eukaryota</taxon>
        <taxon>Metazoa</taxon>
        <taxon>Spiralia</taxon>
        <taxon>Lophotrochozoa</taxon>
        <taxon>Mollusca</taxon>
        <taxon>Gastropoda</taxon>
        <taxon>Heterobranchia</taxon>
        <taxon>Euthyneura</taxon>
        <taxon>Tectipleura</taxon>
        <taxon>Aplysiida</taxon>
        <taxon>Aplysioidea</taxon>
        <taxon>Aplysiidae</taxon>
        <taxon>Aplysia</taxon>
    </lineage>
</organism>
<gene>
    <name evidence="3" type="primary">LOC106013384</name>
</gene>
<dbReference type="Gene3D" id="1.20.1070.10">
    <property type="entry name" value="Rhodopsin 7-helix transmembrane proteins"/>
    <property type="match status" value="1"/>
</dbReference>
<feature type="transmembrane region" description="Helical" evidence="1">
    <location>
        <begin position="77"/>
        <end position="103"/>
    </location>
</feature>